<organism evidence="2 3">
    <name type="scientific">Trypanosoma conorhini</name>
    <dbReference type="NCBI Taxonomy" id="83891"/>
    <lineage>
        <taxon>Eukaryota</taxon>
        <taxon>Discoba</taxon>
        <taxon>Euglenozoa</taxon>
        <taxon>Kinetoplastea</taxon>
        <taxon>Metakinetoplastina</taxon>
        <taxon>Trypanosomatida</taxon>
        <taxon>Trypanosomatidae</taxon>
        <taxon>Trypanosoma</taxon>
    </lineage>
</organism>
<comment type="caution">
    <text evidence="2">The sequence shown here is derived from an EMBL/GenBank/DDBJ whole genome shotgun (WGS) entry which is preliminary data.</text>
</comment>
<dbReference type="OrthoDB" id="247861at2759"/>
<proteinExistence type="predicted"/>
<feature type="compositionally biased region" description="Basic and acidic residues" evidence="1">
    <location>
        <begin position="336"/>
        <end position="349"/>
    </location>
</feature>
<feature type="compositionally biased region" description="Basic and acidic residues" evidence="1">
    <location>
        <begin position="305"/>
        <end position="328"/>
    </location>
</feature>
<feature type="region of interest" description="Disordered" evidence="1">
    <location>
        <begin position="1"/>
        <end position="77"/>
    </location>
</feature>
<protein>
    <submittedName>
        <fullName evidence="2">Uncharacterized protein</fullName>
    </submittedName>
</protein>
<dbReference type="Proteomes" id="UP000284403">
    <property type="component" value="Unassembled WGS sequence"/>
</dbReference>
<evidence type="ECO:0000256" key="1">
    <source>
        <dbReference type="SAM" id="MobiDB-lite"/>
    </source>
</evidence>
<name>A0A422NTB7_9TRYP</name>
<sequence length="553" mass="58889">MQSRRRLLSPAHFSLAGGPQCDAAEPLNGTKGSAWSGSLRGGERLPVLPSEPLTGEESDCGGAAAPPLQRGFNEDRKLHEREQTLALQKAQLARELQKSPSLLVADQAEEVRSPSLSTSRELAFQRAGVHSLDEYVVHKPADVVDGMNRISAYVGGRAAGGAPPQTFWNGATTTAPHASGPRMQRAEPVVKRAPPLQSPRPADGMFLSARQQEEQQQLRPFPTIPAKKCLDAGVQTGTATEDVTGGRPLTIERDETFTKRVPSSVAAASSTSSLSLTRASGASSSADVRSHDGGSHNKPCSEATSSREGKKKEKSEKSLDVRSIKTEAENLTCEAGGDKSSQDEEEKARSPTHNAGGVTAAAVPSPPPKIATAALPTLLALRAKSLSPVPDLRAAPVGSVESNEEGGGPKGGGMTVDPGLQYAPPVGRTTAWYLPNSRVLEHAEFKNLLCGDWMPPPKSVQDKPAPVARPNAVRVAVAQASSPAEVRHPSLGTENFIVEFPPPPDLQVPDMPPPGRQRKKRRLRTFYKACLAFFLVCRCFPTFKEAGQKRNKV</sequence>
<evidence type="ECO:0000313" key="3">
    <source>
        <dbReference type="Proteomes" id="UP000284403"/>
    </source>
</evidence>
<dbReference type="AlphaFoldDB" id="A0A422NTB7"/>
<gene>
    <name evidence="2" type="ORF">Tco025E_07120</name>
</gene>
<reference evidence="2 3" key="1">
    <citation type="journal article" date="2018" name="BMC Genomics">
        <title>Genomic comparison of Trypanosoma conorhini and Trypanosoma rangeli to Trypanosoma cruzi strains of high and low virulence.</title>
        <authorList>
            <person name="Bradwell K.R."/>
            <person name="Koparde V.N."/>
            <person name="Matveyev A.V."/>
            <person name="Serrano M.G."/>
            <person name="Alves J.M."/>
            <person name="Parikh H."/>
            <person name="Huang B."/>
            <person name="Lee V."/>
            <person name="Espinosa-Alvarez O."/>
            <person name="Ortiz P.A."/>
            <person name="Costa-Martins A.G."/>
            <person name="Teixeira M.M."/>
            <person name="Buck G.A."/>
        </authorList>
    </citation>
    <scope>NUCLEOTIDE SEQUENCE [LARGE SCALE GENOMIC DNA]</scope>
    <source>
        <strain evidence="2 3">025E</strain>
    </source>
</reference>
<accession>A0A422NTB7</accession>
<dbReference type="RefSeq" id="XP_029225882.1">
    <property type="nucleotide sequence ID" value="XM_029373987.1"/>
</dbReference>
<dbReference type="EMBL" id="MKKU01000531">
    <property type="protein sequence ID" value="RNF08644.1"/>
    <property type="molecule type" value="Genomic_DNA"/>
</dbReference>
<feature type="region of interest" description="Disordered" evidence="1">
    <location>
        <begin position="238"/>
        <end position="367"/>
    </location>
</feature>
<feature type="compositionally biased region" description="Low complexity" evidence="1">
    <location>
        <begin position="263"/>
        <end position="286"/>
    </location>
</feature>
<dbReference type="GeneID" id="40320731"/>
<keyword evidence="3" id="KW-1185">Reference proteome</keyword>
<evidence type="ECO:0000313" key="2">
    <source>
        <dbReference type="EMBL" id="RNF08644.1"/>
    </source>
</evidence>